<dbReference type="SUPFAM" id="SSF81301">
    <property type="entry name" value="Nucleotidyltransferase"/>
    <property type="match status" value="1"/>
</dbReference>
<protein>
    <recommendedName>
        <fullName evidence="1">DUF6036 domain-containing protein</fullName>
    </recommendedName>
</protein>
<comment type="caution">
    <text evidence="2">The sequence shown here is derived from an EMBL/GenBank/DDBJ whole genome shotgun (WGS) entry which is preliminary data.</text>
</comment>
<dbReference type="InterPro" id="IPR043519">
    <property type="entry name" value="NT_sf"/>
</dbReference>
<feature type="domain" description="DUF6036" evidence="1">
    <location>
        <begin position="22"/>
        <end position="164"/>
    </location>
</feature>
<reference evidence="2 3" key="1">
    <citation type="journal article" date="2016" name="Nat. Commun.">
        <title>Thousands of microbial genomes shed light on interconnected biogeochemical processes in an aquifer system.</title>
        <authorList>
            <person name="Anantharaman K."/>
            <person name="Brown C.T."/>
            <person name="Hug L.A."/>
            <person name="Sharon I."/>
            <person name="Castelle C.J."/>
            <person name="Probst A.J."/>
            <person name="Thomas B.C."/>
            <person name="Singh A."/>
            <person name="Wilkins M.J."/>
            <person name="Karaoz U."/>
            <person name="Brodie E.L."/>
            <person name="Williams K.H."/>
            <person name="Hubbard S.S."/>
            <person name="Banfield J.F."/>
        </authorList>
    </citation>
    <scope>NUCLEOTIDE SEQUENCE [LARGE SCALE GENOMIC DNA]</scope>
</reference>
<dbReference type="EMBL" id="MEUA01000009">
    <property type="protein sequence ID" value="OGC16417.1"/>
    <property type="molecule type" value="Genomic_DNA"/>
</dbReference>
<gene>
    <name evidence="2" type="ORF">A2290_02190</name>
</gene>
<proteinExistence type="predicted"/>
<evidence type="ECO:0000313" key="3">
    <source>
        <dbReference type="Proteomes" id="UP000177905"/>
    </source>
</evidence>
<evidence type="ECO:0000259" key="1">
    <source>
        <dbReference type="Pfam" id="PF19502"/>
    </source>
</evidence>
<accession>A0A1F4S7Q4</accession>
<dbReference type="Gene3D" id="3.30.460.40">
    <property type="match status" value="1"/>
</dbReference>
<dbReference type="AlphaFoldDB" id="A0A1F4S7Q4"/>
<name>A0A1F4S7Q4_UNCSA</name>
<sequence length="171" mass="19844">MDYKKKIPVYLYYEDIFREMDEENIKYLLIGGVAVNLHGIPRATGDIDMLIAMEKKNVQKFVEITKKLGLKPKIPVQASDLADSKKLKEWKKEKNMQVFSFIHPDNPYITIDIMTENYISFEQAYKRRKKTKAWGINVSVASIPDLIKLKEISGRTQDLADIEALKKYGKK</sequence>
<organism evidence="2 3">
    <name type="scientific">candidate division WOR-1 bacterium RIFOXYB2_FULL_36_35</name>
    <dbReference type="NCBI Taxonomy" id="1802578"/>
    <lineage>
        <taxon>Bacteria</taxon>
        <taxon>Bacillati</taxon>
        <taxon>Saganbacteria</taxon>
    </lineage>
</organism>
<dbReference type="Pfam" id="PF19502">
    <property type="entry name" value="DUF6036"/>
    <property type="match status" value="1"/>
</dbReference>
<evidence type="ECO:0000313" key="2">
    <source>
        <dbReference type="EMBL" id="OGC16417.1"/>
    </source>
</evidence>
<dbReference type="Proteomes" id="UP000177905">
    <property type="component" value="Unassembled WGS sequence"/>
</dbReference>
<dbReference type="InterPro" id="IPR045792">
    <property type="entry name" value="DUF6036"/>
</dbReference>